<proteinExistence type="predicted"/>
<evidence type="ECO:0000313" key="1">
    <source>
        <dbReference type="EMBL" id="CAB1427758.1"/>
    </source>
</evidence>
<gene>
    <name evidence="1" type="ORF">PLEPLA_LOCUS15701</name>
</gene>
<reference evidence="1" key="1">
    <citation type="submission" date="2020-03" db="EMBL/GenBank/DDBJ databases">
        <authorList>
            <person name="Weist P."/>
        </authorList>
    </citation>
    <scope>NUCLEOTIDE SEQUENCE</scope>
</reference>
<dbReference type="Proteomes" id="UP001153269">
    <property type="component" value="Unassembled WGS sequence"/>
</dbReference>
<organism evidence="1 2">
    <name type="scientific">Pleuronectes platessa</name>
    <name type="common">European plaice</name>
    <dbReference type="NCBI Taxonomy" id="8262"/>
    <lineage>
        <taxon>Eukaryota</taxon>
        <taxon>Metazoa</taxon>
        <taxon>Chordata</taxon>
        <taxon>Craniata</taxon>
        <taxon>Vertebrata</taxon>
        <taxon>Euteleostomi</taxon>
        <taxon>Actinopterygii</taxon>
        <taxon>Neopterygii</taxon>
        <taxon>Teleostei</taxon>
        <taxon>Neoteleostei</taxon>
        <taxon>Acanthomorphata</taxon>
        <taxon>Carangaria</taxon>
        <taxon>Pleuronectiformes</taxon>
        <taxon>Pleuronectoidei</taxon>
        <taxon>Pleuronectidae</taxon>
        <taxon>Pleuronectes</taxon>
    </lineage>
</organism>
<dbReference type="EMBL" id="CADEAL010000995">
    <property type="protein sequence ID" value="CAB1427758.1"/>
    <property type="molecule type" value="Genomic_DNA"/>
</dbReference>
<evidence type="ECO:0000313" key="2">
    <source>
        <dbReference type="Proteomes" id="UP001153269"/>
    </source>
</evidence>
<name>A0A9N7YJC1_PLEPL</name>
<accession>A0A9N7YJC1</accession>
<dbReference type="AlphaFoldDB" id="A0A9N7YJC1"/>
<protein>
    <submittedName>
        <fullName evidence="1">Uncharacterized protein</fullName>
    </submittedName>
</protein>
<sequence>MSLRLHPRLYITRCRLSWIWGWRSVSKVPAKLEMFCCEELPHGDTLRSDLSSAAALKGERRKDLTAFPLLPHIPLTEVVGSSFELVVALQLSDFCSSDRDSNSEKAQETRNMADLLLI</sequence>
<keyword evidence="2" id="KW-1185">Reference proteome</keyword>
<comment type="caution">
    <text evidence="1">The sequence shown here is derived from an EMBL/GenBank/DDBJ whole genome shotgun (WGS) entry which is preliminary data.</text>
</comment>